<dbReference type="GO" id="GO:0008531">
    <property type="term" value="F:riboflavin kinase activity"/>
    <property type="evidence" value="ECO:0007669"/>
    <property type="project" value="TreeGrafter"/>
</dbReference>
<organism evidence="13 14">
    <name type="scientific">Pseudothermotoga hypogea DSM 11164 = NBRC 106472</name>
    <dbReference type="NCBI Taxonomy" id="1123384"/>
    <lineage>
        <taxon>Bacteria</taxon>
        <taxon>Thermotogati</taxon>
        <taxon>Thermotogota</taxon>
        <taxon>Thermotogae</taxon>
        <taxon>Thermotogales</taxon>
        <taxon>Thermotogaceae</taxon>
        <taxon>Pseudothermotoga</taxon>
    </lineage>
</organism>
<dbReference type="OrthoDB" id="9803667at2"/>
<dbReference type="PANTHER" id="PTHR22749:SF6">
    <property type="entry name" value="RIBOFLAVIN KINASE"/>
    <property type="match status" value="1"/>
</dbReference>
<dbReference type="AlphaFoldDB" id="A0A0X1KPD3"/>
<evidence type="ECO:0000313" key="13">
    <source>
        <dbReference type="EMBL" id="AJC73168.1"/>
    </source>
</evidence>
<evidence type="ECO:0000256" key="8">
    <source>
        <dbReference type="ARBA" id="ARBA00022741"/>
    </source>
</evidence>
<dbReference type="InterPro" id="IPR004821">
    <property type="entry name" value="Cyt_trans-like"/>
</dbReference>
<evidence type="ECO:0000256" key="1">
    <source>
        <dbReference type="ARBA" id="ARBA00004726"/>
    </source>
</evidence>
<dbReference type="InterPro" id="IPR015864">
    <property type="entry name" value="FAD_synthase"/>
</dbReference>
<dbReference type="UniPathway" id="UPA00277">
    <property type="reaction ID" value="UER00407"/>
</dbReference>
<dbReference type="GO" id="GO:0009231">
    <property type="term" value="P:riboflavin biosynthetic process"/>
    <property type="evidence" value="ECO:0007669"/>
    <property type="project" value="InterPro"/>
</dbReference>
<dbReference type="GO" id="GO:0005524">
    <property type="term" value="F:ATP binding"/>
    <property type="evidence" value="ECO:0007669"/>
    <property type="project" value="UniProtKB-KW"/>
</dbReference>
<comment type="catalytic activity">
    <reaction evidence="11">
        <text>FMN + ATP + H(+) = FAD + diphosphate</text>
        <dbReference type="Rhea" id="RHEA:17237"/>
        <dbReference type="ChEBI" id="CHEBI:15378"/>
        <dbReference type="ChEBI" id="CHEBI:30616"/>
        <dbReference type="ChEBI" id="CHEBI:33019"/>
        <dbReference type="ChEBI" id="CHEBI:57692"/>
        <dbReference type="ChEBI" id="CHEBI:58210"/>
        <dbReference type="EC" id="2.7.7.2"/>
    </reaction>
</comment>
<keyword evidence="7" id="KW-0548">Nucleotidyltransferase</keyword>
<keyword evidence="4" id="KW-0285">Flavoprotein</keyword>
<dbReference type="Gene3D" id="3.40.50.620">
    <property type="entry name" value="HUPs"/>
    <property type="match status" value="1"/>
</dbReference>
<evidence type="ECO:0000313" key="14">
    <source>
        <dbReference type="Proteomes" id="UP000077469"/>
    </source>
</evidence>
<evidence type="ECO:0000256" key="10">
    <source>
        <dbReference type="ARBA" id="ARBA00022840"/>
    </source>
</evidence>
<evidence type="ECO:0000256" key="4">
    <source>
        <dbReference type="ARBA" id="ARBA00022630"/>
    </source>
</evidence>
<name>A0A0X1KPD3_9THEM</name>
<keyword evidence="14" id="KW-1185">Reference proteome</keyword>
<dbReference type="EC" id="2.7.7.2" evidence="3"/>
<dbReference type="Proteomes" id="UP000077469">
    <property type="component" value="Chromosome"/>
</dbReference>
<dbReference type="PATRIC" id="fig|1123384.7.peg.386"/>
<dbReference type="Pfam" id="PF06574">
    <property type="entry name" value="FAD_syn"/>
    <property type="match status" value="1"/>
</dbReference>
<keyword evidence="10" id="KW-0067">ATP-binding</keyword>
<dbReference type="GO" id="GO:0006747">
    <property type="term" value="P:FAD biosynthetic process"/>
    <property type="evidence" value="ECO:0007669"/>
    <property type="project" value="UniProtKB-UniPathway"/>
</dbReference>
<dbReference type="KEGG" id="phy:AJ81_01945"/>
<reference evidence="13 14" key="1">
    <citation type="submission" date="2014-01" db="EMBL/GenBank/DDBJ databases">
        <title>Genome sequencing of Thermotog hypogea.</title>
        <authorList>
            <person name="Zhang X."/>
            <person name="Alvare G."/>
            <person name="Fristensky B."/>
            <person name="Chen L."/>
            <person name="Suen T."/>
            <person name="Chen Q."/>
            <person name="Ma K."/>
        </authorList>
    </citation>
    <scope>NUCLEOTIDE SEQUENCE [LARGE SCALE GENOMIC DNA]</scope>
    <source>
        <strain evidence="13 14">DSM 11164</strain>
    </source>
</reference>
<evidence type="ECO:0000256" key="7">
    <source>
        <dbReference type="ARBA" id="ARBA00022695"/>
    </source>
</evidence>
<protein>
    <recommendedName>
        <fullName evidence="3">FAD synthase</fullName>
        <ecNumber evidence="3">2.7.7.2</ecNumber>
    </recommendedName>
</protein>
<dbReference type="GO" id="GO:0009398">
    <property type="term" value="P:FMN biosynthetic process"/>
    <property type="evidence" value="ECO:0007669"/>
    <property type="project" value="TreeGrafter"/>
</dbReference>
<keyword evidence="5" id="KW-0288">FMN</keyword>
<dbReference type="STRING" id="1123384.AJ81_01945"/>
<evidence type="ECO:0000256" key="6">
    <source>
        <dbReference type="ARBA" id="ARBA00022679"/>
    </source>
</evidence>
<keyword evidence="8" id="KW-0547">Nucleotide-binding</keyword>
<evidence type="ECO:0000256" key="5">
    <source>
        <dbReference type="ARBA" id="ARBA00022643"/>
    </source>
</evidence>
<dbReference type="RefSeq" id="WP_051368817.1">
    <property type="nucleotide sequence ID" value="NC_022795.1"/>
</dbReference>
<feature type="domain" description="FAD synthetase" evidence="12">
    <location>
        <begin position="3"/>
        <end position="147"/>
    </location>
</feature>
<dbReference type="PaxDb" id="1123384-AJ81_01945"/>
<evidence type="ECO:0000259" key="12">
    <source>
        <dbReference type="Pfam" id="PF06574"/>
    </source>
</evidence>
<evidence type="ECO:0000256" key="11">
    <source>
        <dbReference type="ARBA" id="ARBA00049494"/>
    </source>
</evidence>
<keyword evidence="9" id="KW-0274">FAD</keyword>
<dbReference type="CDD" id="cd02064">
    <property type="entry name" value="FAD_synthetase_N"/>
    <property type="match status" value="1"/>
</dbReference>
<accession>A0A0X1KPD3</accession>
<evidence type="ECO:0000256" key="2">
    <source>
        <dbReference type="ARBA" id="ARBA00010214"/>
    </source>
</evidence>
<dbReference type="NCBIfam" id="TIGR00125">
    <property type="entry name" value="cyt_tran_rel"/>
    <property type="match status" value="1"/>
</dbReference>
<proteinExistence type="inferred from homology"/>
<dbReference type="InterPro" id="IPR023468">
    <property type="entry name" value="Riboflavin_kinase"/>
</dbReference>
<gene>
    <name evidence="13" type="ORF">AJ81_01945</name>
</gene>
<dbReference type="InterPro" id="IPR014729">
    <property type="entry name" value="Rossmann-like_a/b/a_fold"/>
</dbReference>
<comment type="pathway">
    <text evidence="1">Cofactor biosynthesis; FAD biosynthesis; FAD from FMN: step 1/1.</text>
</comment>
<evidence type="ECO:0000256" key="3">
    <source>
        <dbReference type="ARBA" id="ARBA00012393"/>
    </source>
</evidence>
<dbReference type="SUPFAM" id="SSF52374">
    <property type="entry name" value="Nucleotidylyl transferase"/>
    <property type="match status" value="1"/>
</dbReference>
<sequence length="245" mass="28053">MYVTTIGVFDGVHLGHKALLKEVNRLAQERNLRSRAFVVSHPFEHLTGNFDGLIMSHERRILLLSQYLDEVELLDLRCIKDMTANDFFERILAKDTAVLVVGRDFKFGRNALGDLSLLEKLCEDRKITLRTFPDVLDENKERISSSRIRNMIRDGRIEQAERLLGHEYLLEAVVLNVSSFNSRSVALLHTAKELVKPQSGAFQIEEQSLKIRGTLILNGETKLVSQDLRLAPGTYLYLRFMEGRL</sequence>
<evidence type="ECO:0000256" key="9">
    <source>
        <dbReference type="ARBA" id="ARBA00022827"/>
    </source>
</evidence>
<dbReference type="PANTHER" id="PTHR22749">
    <property type="entry name" value="RIBOFLAVIN KINASE/FMN ADENYLYLTRANSFERASE"/>
    <property type="match status" value="1"/>
</dbReference>
<keyword evidence="6" id="KW-0808">Transferase</keyword>
<dbReference type="GO" id="GO:0003919">
    <property type="term" value="F:FMN adenylyltransferase activity"/>
    <property type="evidence" value="ECO:0007669"/>
    <property type="project" value="UniProtKB-EC"/>
</dbReference>
<comment type="similarity">
    <text evidence="2">Belongs to the RibF family.</text>
</comment>
<dbReference type="EMBL" id="CP007141">
    <property type="protein sequence ID" value="AJC73168.1"/>
    <property type="molecule type" value="Genomic_DNA"/>
</dbReference>